<sequence length="82" mass="9519">MENSSVGKRRDFSFKGSRILLKKNDRSFTNLLRLRMNFDPLSNPLTKSSCKRSQSLFRQIAFLKKAIDFRIEVNREAPISPA</sequence>
<keyword evidence="2" id="KW-1185">Reference proteome</keyword>
<evidence type="ECO:0000313" key="1">
    <source>
        <dbReference type="EMBL" id="RHX78518.1"/>
    </source>
</evidence>
<comment type="caution">
    <text evidence="1">The sequence shown here is derived from an EMBL/GenBank/DDBJ whole genome shotgun (WGS) entry which is preliminary data.</text>
</comment>
<name>A0ABX9LZT5_9LEPT</name>
<evidence type="ECO:0000313" key="2">
    <source>
        <dbReference type="Proteomes" id="UP000285569"/>
    </source>
</evidence>
<organism evidence="1 2">
    <name type="scientific">Leptospira yasudae</name>
    <dbReference type="NCBI Taxonomy" id="2202201"/>
    <lineage>
        <taxon>Bacteria</taxon>
        <taxon>Pseudomonadati</taxon>
        <taxon>Spirochaetota</taxon>
        <taxon>Spirochaetia</taxon>
        <taxon>Leptospirales</taxon>
        <taxon>Leptospiraceae</taxon>
        <taxon>Leptospira</taxon>
    </lineage>
</organism>
<gene>
    <name evidence="1" type="ORF">DLM77_15595</name>
</gene>
<accession>A0ABX9LZT5</accession>
<dbReference type="EMBL" id="QHCR01000007">
    <property type="protein sequence ID" value="RHX78518.1"/>
    <property type="molecule type" value="Genomic_DNA"/>
</dbReference>
<proteinExistence type="predicted"/>
<protein>
    <submittedName>
        <fullName evidence="1">Uncharacterized protein</fullName>
    </submittedName>
</protein>
<reference evidence="1 2" key="2">
    <citation type="journal article" date="2020" name="Int. J. Syst. Evol. Microbiol.">
        <title>Leptospira yasudae sp. nov. and Leptospira stimsonii sp. nov., two new species of the pathogenic group isolated from environmental sources.</title>
        <authorList>
            <person name="Casanovas-Massana A."/>
            <person name="Hamond C."/>
            <person name="Santos L.A."/>
            <person name="de Oliveira D."/>
            <person name="Hacker K.P."/>
            <person name="Balassiano I."/>
            <person name="Costa F."/>
            <person name="Medeiros M.A."/>
            <person name="Reis M.G."/>
            <person name="Ko A.I."/>
            <person name="Wunder E.A."/>
        </authorList>
    </citation>
    <scope>NUCLEOTIDE SEQUENCE [LARGE SCALE GENOMIC DNA]</scope>
    <source>
        <strain evidence="1 2">B21</strain>
    </source>
</reference>
<dbReference type="Proteomes" id="UP000285569">
    <property type="component" value="Unassembled WGS sequence"/>
</dbReference>
<reference evidence="2" key="1">
    <citation type="submission" date="2018-05" db="EMBL/GenBank/DDBJ databases">
        <title>Leptospira yasudae sp. nov. and Leptospira stimsonii sp. nov., two pathogenic species of the genus Leptospira isolated from environmental sources.</title>
        <authorList>
            <person name="Casanovas-Massana A."/>
            <person name="Hamond C."/>
            <person name="Santos L.A."/>
            <person name="Hacker K.P."/>
            <person name="Balassiano I."/>
            <person name="Medeiros M.A."/>
            <person name="Reis M.G."/>
            <person name="Ko A.I."/>
            <person name="Wunder E.A."/>
        </authorList>
    </citation>
    <scope>NUCLEOTIDE SEQUENCE [LARGE SCALE GENOMIC DNA]</scope>
    <source>
        <strain evidence="2">B21</strain>
    </source>
</reference>